<keyword evidence="6" id="KW-1185">Reference proteome</keyword>
<sequence>MMLQALAGPQPLQPRTPDVHHRFVVGLLGSGIAGSLTPGLHEAEADRLGVAYTYRIIDLDALGGQPGRSAELVRSAAELGYDGLNVTHPSKQLVQDGLDELSPDARILGAVNTITFHGGRAVGHNTDHTGFIGGFRAGLHSAPINSVVQVGAGGAGAAVAYALLNAGAGHLVIADIEADRAESLAARLAPHFPNSEVVAARTDAIAGTIRTADGLVNTTPIGMTGHPGTPVDPHLLHPGLWVADVIYRPLETALVTAAREKGCAVLDGGRMVVGQAAAAFELFTGIPADPDHMLAAFHRAVSASHSDQKDGSRR</sequence>
<keyword evidence="5" id="KW-0560">Oxidoreductase</keyword>
<comment type="pathway">
    <text evidence="1">Metabolic intermediate biosynthesis; chorismate biosynthesis; chorismate from D-erythrose 4-phosphate and phosphoenolpyruvate: step 4/7.</text>
</comment>
<dbReference type="PANTHER" id="PTHR21089">
    <property type="entry name" value="SHIKIMATE DEHYDROGENASE"/>
    <property type="match status" value="1"/>
</dbReference>
<reference evidence="5 6" key="1">
    <citation type="submission" date="2023-07" db="EMBL/GenBank/DDBJ databases">
        <title>Sorghum-associated microbial communities from plants grown in Nebraska, USA.</title>
        <authorList>
            <person name="Schachtman D."/>
        </authorList>
    </citation>
    <scope>NUCLEOTIDE SEQUENCE [LARGE SCALE GENOMIC DNA]</scope>
    <source>
        <strain evidence="5 6">CC222</strain>
    </source>
</reference>
<dbReference type="CDD" id="cd01065">
    <property type="entry name" value="NAD_bind_Shikimate_DH"/>
    <property type="match status" value="1"/>
</dbReference>
<dbReference type="InterPro" id="IPR036291">
    <property type="entry name" value="NAD(P)-bd_dom_sf"/>
</dbReference>
<protein>
    <submittedName>
        <fullName evidence="5">Shikimate dehydrogenase</fullName>
        <ecNumber evidence="5">1.1.1.25</ecNumber>
    </submittedName>
</protein>
<dbReference type="NCBIfam" id="NF009201">
    <property type="entry name" value="PRK12549.1"/>
    <property type="match status" value="1"/>
</dbReference>
<evidence type="ECO:0000256" key="1">
    <source>
        <dbReference type="ARBA" id="ARBA00004871"/>
    </source>
</evidence>
<evidence type="ECO:0000256" key="2">
    <source>
        <dbReference type="ARBA" id="ARBA00023141"/>
    </source>
</evidence>
<gene>
    <name evidence="5" type="ORF">J2X98_001910</name>
</gene>
<evidence type="ECO:0000259" key="3">
    <source>
        <dbReference type="Pfam" id="PF08501"/>
    </source>
</evidence>
<keyword evidence="2" id="KW-0028">Amino-acid biosynthesis</keyword>
<dbReference type="Pfam" id="PF18317">
    <property type="entry name" value="SDH_C"/>
    <property type="match status" value="1"/>
</dbReference>
<dbReference type="PANTHER" id="PTHR21089:SF1">
    <property type="entry name" value="BIFUNCTIONAL 3-DEHYDROQUINATE DEHYDRATASE_SHIKIMATE DEHYDROGENASE, CHLOROPLASTIC"/>
    <property type="match status" value="1"/>
</dbReference>
<proteinExistence type="predicted"/>
<dbReference type="SUPFAM" id="SSF53223">
    <property type="entry name" value="Aminoacid dehydrogenase-like, N-terminal domain"/>
    <property type="match status" value="1"/>
</dbReference>
<accession>A0ABT9RSU8</accession>
<dbReference type="EC" id="1.1.1.25" evidence="5"/>
<dbReference type="Pfam" id="PF08501">
    <property type="entry name" value="Shikimate_dh_N"/>
    <property type="match status" value="1"/>
</dbReference>
<evidence type="ECO:0000313" key="6">
    <source>
        <dbReference type="Proteomes" id="UP001226577"/>
    </source>
</evidence>
<dbReference type="InterPro" id="IPR041121">
    <property type="entry name" value="SDH_C"/>
</dbReference>
<name>A0ABT9RSU8_9MICC</name>
<feature type="domain" description="Shikimate dehydrogenase substrate binding N-terminal" evidence="3">
    <location>
        <begin position="27"/>
        <end position="114"/>
    </location>
</feature>
<dbReference type="EMBL" id="JAUSRE010000008">
    <property type="protein sequence ID" value="MDP9888322.1"/>
    <property type="molecule type" value="Genomic_DNA"/>
</dbReference>
<dbReference type="GO" id="GO:0004764">
    <property type="term" value="F:shikimate 3-dehydrogenase (NADP+) activity"/>
    <property type="evidence" value="ECO:0007669"/>
    <property type="project" value="UniProtKB-EC"/>
</dbReference>
<dbReference type="SUPFAM" id="SSF51735">
    <property type="entry name" value="NAD(P)-binding Rossmann-fold domains"/>
    <property type="match status" value="1"/>
</dbReference>
<evidence type="ECO:0000313" key="5">
    <source>
        <dbReference type="EMBL" id="MDP9888322.1"/>
    </source>
</evidence>
<dbReference type="InterPro" id="IPR013708">
    <property type="entry name" value="Shikimate_DH-bd_N"/>
</dbReference>
<dbReference type="Gene3D" id="3.40.50.720">
    <property type="entry name" value="NAD(P)-binding Rossmann-like Domain"/>
    <property type="match status" value="1"/>
</dbReference>
<dbReference type="Proteomes" id="UP001226577">
    <property type="component" value="Unassembled WGS sequence"/>
</dbReference>
<feature type="domain" description="SDH C-terminal" evidence="4">
    <location>
        <begin position="271"/>
        <end position="296"/>
    </location>
</feature>
<dbReference type="InterPro" id="IPR046346">
    <property type="entry name" value="Aminoacid_DH-like_N_sf"/>
</dbReference>
<keyword evidence="2" id="KW-0057">Aromatic amino acid biosynthesis</keyword>
<dbReference type="Gene3D" id="3.40.50.10860">
    <property type="entry name" value="Leucine Dehydrogenase, chain A, domain 1"/>
    <property type="match status" value="1"/>
</dbReference>
<dbReference type="InterPro" id="IPR022893">
    <property type="entry name" value="Shikimate_DH_fam"/>
</dbReference>
<evidence type="ECO:0000259" key="4">
    <source>
        <dbReference type="Pfam" id="PF18317"/>
    </source>
</evidence>
<comment type="caution">
    <text evidence="5">The sequence shown here is derived from an EMBL/GenBank/DDBJ whole genome shotgun (WGS) entry which is preliminary data.</text>
</comment>
<organism evidence="5 6">
    <name type="scientific">Pseudarthrobacter enclensis</name>
    <dbReference type="NCBI Taxonomy" id="993070"/>
    <lineage>
        <taxon>Bacteria</taxon>
        <taxon>Bacillati</taxon>
        <taxon>Actinomycetota</taxon>
        <taxon>Actinomycetes</taxon>
        <taxon>Micrococcales</taxon>
        <taxon>Micrococcaceae</taxon>
        <taxon>Pseudarthrobacter</taxon>
    </lineage>
</organism>